<organism evidence="7 8">
    <name type="scientific">Pyronema omphalodes (strain CBS 100304)</name>
    <name type="common">Pyronema confluens</name>
    <dbReference type="NCBI Taxonomy" id="1076935"/>
    <lineage>
        <taxon>Eukaryota</taxon>
        <taxon>Fungi</taxon>
        <taxon>Dikarya</taxon>
        <taxon>Ascomycota</taxon>
        <taxon>Pezizomycotina</taxon>
        <taxon>Pezizomycetes</taxon>
        <taxon>Pezizales</taxon>
        <taxon>Pyronemataceae</taxon>
        <taxon>Pyronema</taxon>
    </lineage>
</organism>
<keyword evidence="3" id="KW-0288">FMN</keyword>
<feature type="region of interest" description="Disordered" evidence="5">
    <location>
        <begin position="1"/>
        <end position="32"/>
    </location>
</feature>
<dbReference type="SMART" id="SM00903">
    <property type="entry name" value="Flavin_Reduct"/>
    <property type="match status" value="1"/>
</dbReference>
<dbReference type="OMA" id="CARVKES"/>
<dbReference type="InterPro" id="IPR012349">
    <property type="entry name" value="Split_barrel_FMN-bd"/>
</dbReference>
<comment type="cofactor">
    <cofactor evidence="1">
        <name>FMN</name>
        <dbReference type="ChEBI" id="CHEBI:58210"/>
    </cofactor>
</comment>
<protein>
    <submittedName>
        <fullName evidence="7">Similar to Uncharacterized protein ywrF acc. no. O05220</fullName>
    </submittedName>
</protein>
<dbReference type="Gene3D" id="2.30.110.10">
    <property type="entry name" value="Electron Transport, Fmn-binding Protein, Chain A"/>
    <property type="match status" value="1"/>
</dbReference>
<keyword evidence="2" id="KW-0285">Flavoprotein</keyword>
<dbReference type="GO" id="GO:0010181">
    <property type="term" value="F:FMN binding"/>
    <property type="evidence" value="ECO:0007669"/>
    <property type="project" value="InterPro"/>
</dbReference>
<dbReference type="SUPFAM" id="SSF50475">
    <property type="entry name" value="FMN-binding split barrel"/>
    <property type="match status" value="1"/>
</dbReference>
<dbReference type="Proteomes" id="UP000018144">
    <property type="component" value="Unassembled WGS sequence"/>
</dbReference>
<dbReference type="AlphaFoldDB" id="U4LB52"/>
<dbReference type="OrthoDB" id="10250990at2759"/>
<reference evidence="7 8" key="1">
    <citation type="journal article" date="2013" name="PLoS Genet.">
        <title>The genome and development-dependent transcriptomes of Pyronema confluens: a window into fungal evolution.</title>
        <authorList>
            <person name="Traeger S."/>
            <person name="Altegoer F."/>
            <person name="Freitag M."/>
            <person name="Gabaldon T."/>
            <person name="Kempken F."/>
            <person name="Kumar A."/>
            <person name="Marcet-Houben M."/>
            <person name="Poggeler S."/>
            <person name="Stajich J.E."/>
            <person name="Nowrousian M."/>
        </authorList>
    </citation>
    <scope>NUCLEOTIDE SEQUENCE [LARGE SCALE GENOMIC DNA]</scope>
    <source>
        <strain evidence="8">CBS 100304</strain>
        <tissue evidence="7">Vegetative mycelium</tissue>
    </source>
</reference>
<evidence type="ECO:0000256" key="4">
    <source>
        <dbReference type="ARBA" id="ARBA00038054"/>
    </source>
</evidence>
<evidence type="ECO:0000256" key="3">
    <source>
        <dbReference type="ARBA" id="ARBA00022643"/>
    </source>
</evidence>
<evidence type="ECO:0000313" key="8">
    <source>
        <dbReference type="Proteomes" id="UP000018144"/>
    </source>
</evidence>
<comment type="similarity">
    <text evidence="4">Belongs to the flavoredoxin family.</text>
</comment>
<name>U4LB52_PYROM</name>
<feature type="domain" description="Flavin reductase like" evidence="6">
    <location>
        <begin position="87"/>
        <end position="244"/>
    </location>
</feature>
<evidence type="ECO:0000259" key="6">
    <source>
        <dbReference type="SMART" id="SM00903"/>
    </source>
</evidence>
<dbReference type="InterPro" id="IPR002563">
    <property type="entry name" value="Flavin_Rdtase-like_dom"/>
</dbReference>
<evidence type="ECO:0000256" key="5">
    <source>
        <dbReference type="SAM" id="MobiDB-lite"/>
    </source>
</evidence>
<keyword evidence="8" id="KW-1185">Reference proteome</keyword>
<accession>U4LB52</accession>
<evidence type="ECO:0000256" key="2">
    <source>
        <dbReference type="ARBA" id="ARBA00022630"/>
    </source>
</evidence>
<dbReference type="Pfam" id="PF01613">
    <property type="entry name" value="Flavin_Reduct"/>
    <property type="match status" value="1"/>
</dbReference>
<evidence type="ECO:0000256" key="1">
    <source>
        <dbReference type="ARBA" id="ARBA00001917"/>
    </source>
</evidence>
<evidence type="ECO:0000313" key="7">
    <source>
        <dbReference type="EMBL" id="CCX16399.1"/>
    </source>
</evidence>
<dbReference type="EMBL" id="HF936391">
    <property type="protein sequence ID" value="CCX16399.1"/>
    <property type="molecule type" value="Genomic_DNA"/>
</dbReference>
<dbReference type="PANTHER" id="PTHR33798:SF5">
    <property type="entry name" value="FLAVIN REDUCTASE LIKE DOMAIN-CONTAINING PROTEIN"/>
    <property type="match status" value="1"/>
</dbReference>
<proteinExistence type="inferred from homology"/>
<dbReference type="PANTHER" id="PTHR33798">
    <property type="entry name" value="FLAVOPROTEIN OXYGENASE"/>
    <property type="match status" value="1"/>
</dbReference>
<dbReference type="eggNOG" id="ENOG502QT1K">
    <property type="taxonomic scope" value="Eukaryota"/>
</dbReference>
<sequence length="298" mass="32879">MATNGQEQPKRPKSPARLIQNKPNFSELQASRPPFDEWKFTYSQTADPNWAIGDGANDDSWKQHQTIHIDPHAADRTPLDNYRLLVSGIIPRPIGVISTKGTDGSRNLAPFSYLQIVNHDPPIFTVGFTMGLGSLKDTPRHILETKECVINMISESWIEAANYTSIDAPAGLSEWDLSGLTPADSTAVKPQRVAEAVFAVEGRLIHSHDWFSPSTGEKTGMLAIIEGVYFHVREDALNGSGNAIDPAVLKPVGRLGGITYTRSREGYEILRPGYQADREKREFKERAGVENGESPEEA</sequence>
<gene>
    <name evidence="7" type="ORF">PCON_03004</name>
</gene>